<evidence type="ECO:0000256" key="1">
    <source>
        <dbReference type="ARBA" id="ARBA00004141"/>
    </source>
</evidence>
<evidence type="ECO:0000256" key="5">
    <source>
        <dbReference type="SAM" id="Phobius"/>
    </source>
</evidence>
<feature type="transmembrane region" description="Helical" evidence="5">
    <location>
        <begin position="21"/>
        <end position="38"/>
    </location>
</feature>
<sequence>MRNALRILRRDLLRWIKAPTAWVIAFGLCFIPPMYAWFNVRGFWNPYGNTVGIKVAVANNDKGTDSAVMGNMNVGKQVIDQLKDNKQIGWTFMSESEAMDSVESGRAYAAIIIPSNFSDSLATLATGGSSRPKLNYYVNEKSNSVATKVTDTGATTLDQQINSSFVSTASKVVIDIVNKTADTIETQASDAGGSVAKNLATTSNNLSTISTTMHDLDTTLSQIPQKTAAARSALSTATQLSSQAGAGLNTASQLLNSTQSGITAFATQSSTALDNGSNLLSQASAQTNLTVAALGTALTDANGSIKSAISTAQDVSDTNATIIAELTELNTDLNNAGITTDTSTAALKRLQQHNQALQQSIADLSKLNRDINTTVAAGTKASDSLNTATQTTLRNTGKARAAINSQALPQLTGGLNTLSSTSASLSALITGQGSLITQANTVLDQLDQAASSTRTALSNANGGLNRLRSKIDSLSTDLTALSTSNTLSNILGENGKLDAKKISDFMLSPTVLSTKVLYPVNSYGSAMAPLFTALSLWVGAFALTVILRTEADDDGIDNVTAGQRYWGRWMLLAILAAGQGITTTVGEMLLGVQTVNPFAFVATGILVALVYHSIIYSLATTFLHIGKGIAVALVIVQIPGGTGLYPIEMMPSFFRTVYRLFPFTYAIGALRECIAGFYDGQWFTNMGHLMLFAIAFFILGLWLRPKVANVNRLFTRQLEESDMVISETIEMPGRAYGLSQVIRVLAGRDEYRERIERRAARFTLLYPKLLRAALVAGIAVPVILAVLLSVLTPGSKVNAMVIWLVWILFIIGFLMTVELLKDNIERQTRLGNLDEAAIQQILLDEQNNRQSRTGRHSA</sequence>
<dbReference type="NCBIfam" id="TIGR03061">
    <property type="entry name" value="pip_yhgE_Nterm"/>
    <property type="match status" value="1"/>
</dbReference>
<feature type="transmembrane region" description="Helical" evidence="5">
    <location>
        <begin position="797"/>
        <end position="820"/>
    </location>
</feature>
<dbReference type="GO" id="GO:0016020">
    <property type="term" value="C:membrane"/>
    <property type="evidence" value="ECO:0007669"/>
    <property type="project" value="UniProtKB-SubCell"/>
</dbReference>
<evidence type="ECO:0000313" key="6">
    <source>
        <dbReference type="EMBL" id="KFI47050.1"/>
    </source>
</evidence>
<keyword evidence="4 5" id="KW-0472">Membrane</keyword>
<evidence type="ECO:0000256" key="2">
    <source>
        <dbReference type="ARBA" id="ARBA00022692"/>
    </source>
</evidence>
<keyword evidence="2 5" id="KW-0812">Transmembrane</keyword>
<dbReference type="InterPro" id="IPR017500">
    <property type="entry name" value="Phage_infect_YhgE_N"/>
</dbReference>
<dbReference type="PANTHER" id="PTHR43077">
    <property type="entry name" value="TRANSPORT PERMEASE YVFS-RELATED"/>
    <property type="match status" value="1"/>
</dbReference>
<feature type="transmembrane region" description="Helical" evidence="5">
    <location>
        <begin position="598"/>
        <end position="616"/>
    </location>
</feature>
<feature type="transmembrane region" description="Helical" evidence="5">
    <location>
        <begin position="769"/>
        <end position="791"/>
    </location>
</feature>
<dbReference type="InterPro" id="IPR017501">
    <property type="entry name" value="Phage_infect_YhgE_C"/>
</dbReference>
<feature type="transmembrane region" description="Helical" evidence="5">
    <location>
        <begin position="526"/>
        <end position="548"/>
    </location>
</feature>
<keyword evidence="7" id="KW-1185">Reference proteome</keyword>
<gene>
    <name evidence="6" type="ORF">BBOU_1021</name>
</gene>
<feature type="transmembrane region" description="Helical" evidence="5">
    <location>
        <begin position="569"/>
        <end position="592"/>
    </location>
</feature>
<dbReference type="EMBL" id="JGYQ01000015">
    <property type="protein sequence ID" value="KFI47050.1"/>
    <property type="molecule type" value="Genomic_DNA"/>
</dbReference>
<dbReference type="RefSeq" id="WP_026503137.1">
    <property type="nucleotide sequence ID" value="NZ_JGYQ01000015.1"/>
</dbReference>
<comment type="caution">
    <text evidence="6">The sequence shown here is derived from an EMBL/GenBank/DDBJ whole genome shotgun (WGS) entry which is preliminary data.</text>
</comment>
<dbReference type="GO" id="GO:0140359">
    <property type="term" value="F:ABC-type transporter activity"/>
    <property type="evidence" value="ECO:0007669"/>
    <property type="project" value="InterPro"/>
</dbReference>
<accession>A0A086ZKK0</accession>
<dbReference type="PANTHER" id="PTHR43077:SF10">
    <property type="entry name" value="TRANSPORT PERMEASE PROTEIN"/>
    <property type="match status" value="1"/>
</dbReference>
<dbReference type="InterPro" id="IPR051328">
    <property type="entry name" value="T7SS_ABC-Transporter"/>
</dbReference>
<protein>
    <submittedName>
        <fullName evidence="6">YhgE/Pip domain-containing protein</fullName>
    </submittedName>
</protein>
<evidence type="ECO:0000313" key="7">
    <source>
        <dbReference type="Proteomes" id="UP000029093"/>
    </source>
</evidence>
<name>A0A086ZKK0_9BIFI</name>
<dbReference type="GeneID" id="303204133"/>
<organism evidence="6 7">
    <name type="scientific">Bifidobacterium boum</name>
    <dbReference type="NCBI Taxonomy" id="78343"/>
    <lineage>
        <taxon>Bacteria</taxon>
        <taxon>Bacillati</taxon>
        <taxon>Actinomycetota</taxon>
        <taxon>Actinomycetes</taxon>
        <taxon>Bifidobacteriales</taxon>
        <taxon>Bifidobacteriaceae</taxon>
        <taxon>Bifidobacterium</taxon>
    </lineage>
</organism>
<feature type="transmembrane region" description="Helical" evidence="5">
    <location>
        <begin position="686"/>
        <end position="703"/>
    </location>
</feature>
<dbReference type="Gene3D" id="3.40.1710.10">
    <property type="entry name" value="abc type-2 transporter like domain"/>
    <property type="match status" value="1"/>
</dbReference>
<dbReference type="Proteomes" id="UP000029093">
    <property type="component" value="Unassembled WGS sequence"/>
</dbReference>
<feature type="transmembrane region" description="Helical" evidence="5">
    <location>
        <begin position="628"/>
        <end position="647"/>
    </location>
</feature>
<proteinExistence type="predicted"/>
<evidence type="ECO:0000256" key="3">
    <source>
        <dbReference type="ARBA" id="ARBA00022989"/>
    </source>
</evidence>
<evidence type="ECO:0000256" key="4">
    <source>
        <dbReference type="ARBA" id="ARBA00023136"/>
    </source>
</evidence>
<dbReference type="OrthoDB" id="9811483at2"/>
<keyword evidence="3 5" id="KW-1133">Transmembrane helix</keyword>
<reference evidence="6 7" key="1">
    <citation type="submission" date="2014-03" db="EMBL/GenBank/DDBJ databases">
        <title>Genomics of Bifidobacteria.</title>
        <authorList>
            <person name="Ventura M."/>
            <person name="Milani C."/>
            <person name="Lugli G.A."/>
        </authorList>
    </citation>
    <scope>NUCLEOTIDE SEQUENCE [LARGE SCALE GENOMIC DNA]</scope>
    <source>
        <strain evidence="6 7">LMG 10736</strain>
    </source>
</reference>
<dbReference type="NCBIfam" id="TIGR03062">
    <property type="entry name" value="pip_yhgE_Cterm"/>
    <property type="match status" value="1"/>
</dbReference>
<comment type="subcellular location">
    <subcellularLocation>
        <location evidence="1">Membrane</location>
        <topology evidence="1">Multi-pass membrane protein</topology>
    </subcellularLocation>
</comment>
<dbReference type="AlphaFoldDB" id="A0A086ZKK0"/>